<protein>
    <submittedName>
        <fullName evidence="1">Pentapeptide repeat-containing protein</fullName>
    </submittedName>
</protein>
<dbReference type="EMBL" id="JACRDE010000542">
    <property type="protein sequence ID" value="MBI5251910.1"/>
    <property type="molecule type" value="Genomic_DNA"/>
</dbReference>
<name>A0A9D6Z5F2_9BACT</name>
<dbReference type="PANTHER" id="PTHR14136:SF17">
    <property type="entry name" value="BTB_POZ DOMAIN-CONTAINING PROTEIN KCTD9"/>
    <property type="match status" value="1"/>
</dbReference>
<evidence type="ECO:0000313" key="1">
    <source>
        <dbReference type="EMBL" id="MBI5251910.1"/>
    </source>
</evidence>
<dbReference type="Proteomes" id="UP000807825">
    <property type="component" value="Unassembled WGS sequence"/>
</dbReference>
<dbReference type="Pfam" id="PF00805">
    <property type="entry name" value="Pentapeptide"/>
    <property type="match status" value="3"/>
</dbReference>
<dbReference type="SUPFAM" id="SSF141571">
    <property type="entry name" value="Pentapeptide repeat-like"/>
    <property type="match status" value="1"/>
</dbReference>
<dbReference type="PANTHER" id="PTHR14136">
    <property type="entry name" value="BTB_POZ DOMAIN-CONTAINING PROTEIN KCTD9"/>
    <property type="match status" value="1"/>
</dbReference>
<dbReference type="Gene3D" id="2.160.20.80">
    <property type="entry name" value="E3 ubiquitin-protein ligase SopA"/>
    <property type="match status" value="1"/>
</dbReference>
<dbReference type="AlphaFoldDB" id="A0A9D6Z5F2"/>
<proteinExistence type="predicted"/>
<comment type="caution">
    <text evidence="1">The sequence shown here is derived from an EMBL/GenBank/DDBJ whole genome shotgun (WGS) entry which is preliminary data.</text>
</comment>
<accession>A0A9D6Z5F2</accession>
<evidence type="ECO:0000313" key="2">
    <source>
        <dbReference type="Proteomes" id="UP000807825"/>
    </source>
</evidence>
<gene>
    <name evidence="1" type="ORF">HY912_20655</name>
</gene>
<dbReference type="InterPro" id="IPR051082">
    <property type="entry name" value="Pentapeptide-BTB/POZ_domain"/>
</dbReference>
<reference evidence="1" key="1">
    <citation type="submission" date="2020-07" db="EMBL/GenBank/DDBJ databases">
        <title>Huge and variable diversity of episymbiotic CPR bacteria and DPANN archaea in groundwater ecosystems.</title>
        <authorList>
            <person name="He C.Y."/>
            <person name="Keren R."/>
            <person name="Whittaker M."/>
            <person name="Farag I.F."/>
            <person name="Doudna J."/>
            <person name="Cate J.H.D."/>
            <person name="Banfield J.F."/>
        </authorList>
    </citation>
    <scope>NUCLEOTIDE SEQUENCE</scope>
    <source>
        <strain evidence="1">NC_groundwater_1664_Pr3_B-0.1um_52_9</strain>
    </source>
</reference>
<sequence>MANEEQLDLLRKGVKAWNAWHEQKSNELNKYPRNEWHELVEVKIDLRDADLSGLDLSGVMLPEADLMGANLCGTDLSNALLGKAQLAGANLGKANLRDAVLVMSTLNVANLSQADLRGADLRNADLRFANLAGANLSGAALDCADLGSTKITGATLTGASLSETNLMKADLSGSDLRGADLSKSVLVQAKLEKAQLEGCRVYGCAAWDLEGTPESQKDLIISQKGDGDITVDDLEIAQFIYLMYDNKKIRNVIDSITAKGVLILGRFTPPERKAVLDGLRMRLREFNLLPIVFDFDRPTDKDYTETVQTLAGMSLFVIVDVTNPRSTPMEMEATVKQFKIPYLPIIDTSADKYPFAMMVDLQKSFHWVLPTLEYDSKERLLDNIRVLIIDRALAKHNELRLQKANEPKAVTVDDLLKGGGR</sequence>
<organism evidence="1 2">
    <name type="scientific">Desulfomonile tiedjei</name>
    <dbReference type="NCBI Taxonomy" id="2358"/>
    <lineage>
        <taxon>Bacteria</taxon>
        <taxon>Pseudomonadati</taxon>
        <taxon>Thermodesulfobacteriota</taxon>
        <taxon>Desulfomonilia</taxon>
        <taxon>Desulfomonilales</taxon>
        <taxon>Desulfomonilaceae</taxon>
        <taxon>Desulfomonile</taxon>
    </lineage>
</organism>
<dbReference type="InterPro" id="IPR001646">
    <property type="entry name" value="5peptide_repeat"/>
</dbReference>